<accession>A0A6S6TIZ2</accession>
<protein>
    <recommendedName>
        <fullName evidence="2">Zinc resistance-associated protein</fullName>
    </recommendedName>
</protein>
<dbReference type="EMBL" id="CACVAT010000237">
    <property type="protein sequence ID" value="CAA6814995.1"/>
    <property type="molecule type" value="Genomic_DNA"/>
</dbReference>
<gene>
    <name evidence="1" type="ORF">HELGO_WM35970</name>
</gene>
<evidence type="ECO:0000313" key="1">
    <source>
        <dbReference type="EMBL" id="CAA6814995.1"/>
    </source>
</evidence>
<reference evidence="1" key="1">
    <citation type="submission" date="2020-01" db="EMBL/GenBank/DDBJ databases">
        <authorList>
            <person name="Meier V. D."/>
            <person name="Meier V D."/>
        </authorList>
    </citation>
    <scope>NUCLEOTIDE SEQUENCE</scope>
    <source>
        <strain evidence="1">HLG_WM_MAG_09</strain>
    </source>
</reference>
<dbReference type="Pfam" id="PF07813">
    <property type="entry name" value="LTXXQ"/>
    <property type="match status" value="1"/>
</dbReference>
<organism evidence="1">
    <name type="scientific">uncultured Thiotrichaceae bacterium</name>
    <dbReference type="NCBI Taxonomy" id="298394"/>
    <lineage>
        <taxon>Bacteria</taxon>
        <taxon>Pseudomonadati</taxon>
        <taxon>Pseudomonadota</taxon>
        <taxon>Gammaproteobacteria</taxon>
        <taxon>Thiotrichales</taxon>
        <taxon>Thiotrichaceae</taxon>
        <taxon>environmental samples</taxon>
    </lineage>
</organism>
<sequence>MKKVTKIVLGSVAAVITVVGLSGYAMAKNFGGGHGMMGDYMVYKLEKKLELNDSQVTQLKSIQDYVKAKRADHQKEDHKAEIKQLLSQPILDQQQIITMMDTKMQEMRGNAPEMVSKIAAFTDTLSAEQRTELVEMMDKMGRRGHHRGWKQGQE</sequence>
<evidence type="ECO:0008006" key="2">
    <source>
        <dbReference type="Google" id="ProtNLM"/>
    </source>
</evidence>
<name>A0A6S6TIZ2_9GAMM</name>
<dbReference type="Gene3D" id="1.20.120.1490">
    <property type="match status" value="1"/>
</dbReference>
<dbReference type="InterPro" id="IPR012899">
    <property type="entry name" value="LTXXQ"/>
</dbReference>
<proteinExistence type="predicted"/>
<dbReference type="AlphaFoldDB" id="A0A6S6TIZ2"/>